<dbReference type="AlphaFoldDB" id="A0A9W8K0M7"/>
<evidence type="ECO:0000256" key="3">
    <source>
        <dbReference type="ARBA" id="ARBA00023125"/>
    </source>
</evidence>
<feature type="region of interest" description="Disordered" evidence="6">
    <location>
        <begin position="1"/>
        <end position="81"/>
    </location>
</feature>
<feature type="region of interest" description="Disordered" evidence="6">
    <location>
        <begin position="155"/>
        <end position="176"/>
    </location>
</feature>
<dbReference type="Proteomes" id="UP001148786">
    <property type="component" value="Unassembled WGS sequence"/>
</dbReference>
<reference evidence="8" key="1">
    <citation type="submission" date="2022-07" db="EMBL/GenBank/DDBJ databases">
        <title>Genome Sequence of Agrocybe chaxingu.</title>
        <authorList>
            <person name="Buettner E."/>
        </authorList>
    </citation>
    <scope>NUCLEOTIDE SEQUENCE</scope>
    <source>
        <strain evidence="8">MP-N11</strain>
    </source>
</reference>
<dbReference type="EMBL" id="JANKHO010000700">
    <property type="protein sequence ID" value="KAJ3507044.1"/>
    <property type="molecule type" value="Genomic_DNA"/>
</dbReference>
<keyword evidence="4" id="KW-0539">Nucleus</keyword>
<evidence type="ECO:0000313" key="9">
    <source>
        <dbReference type="Proteomes" id="UP001148786"/>
    </source>
</evidence>
<protein>
    <recommendedName>
        <fullName evidence="7">Xylanolytic transcriptional activator regulatory domain-containing protein</fullName>
    </recommendedName>
</protein>
<keyword evidence="3" id="KW-0238">DNA-binding</keyword>
<feature type="domain" description="Xylanolytic transcriptional activator regulatory" evidence="7">
    <location>
        <begin position="367"/>
        <end position="440"/>
    </location>
</feature>
<dbReference type="GO" id="GO:0003677">
    <property type="term" value="F:DNA binding"/>
    <property type="evidence" value="ECO:0007669"/>
    <property type="project" value="UniProtKB-KW"/>
</dbReference>
<dbReference type="GO" id="GO:0006351">
    <property type="term" value="P:DNA-templated transcription"/>
    <property type="evidence" value="ECO:0007669"/>
    <property type="project" value="InterPro"/>
</dbReference>
<evidence type="ECO:0000256" key="2">
    <source>
        <dbReference type="ARBA" id="ARBA00022723"/>
    </source>
</evidence>
<feature type="compositionally biased region" description="Basic and acidic residues" evidence="6">
    <location>
        <begin position="9"/>
        <end position="18"/>
    </location>
</feature>
<dbReference type="InterPro" id="IPR007219">
    <property type="entry name" value="XnlR_reg_dom"/>
</dbReference>
<dbReference type="OrthoDB" id="424974at2759"/>
<dbReference type="SMART" id="SM00906">
    <property type="entry name" value="Fungal_trans"/>
    <property type="match status" value="1"/>
</dbReference>
<dbReference type="CDD" id="cd12148">
    <property type="entry name" value="fungal_TF_MHR"/>
    <property type="match status" value="1"/>
</dbReference>
<feature type="compositionally biased region" description="Low complexity" evidence="6">
    <location>
        <begin position="159"/>
        <end position="169"/>
    </location>
</feature>
<feature type="region of interest" description="Disordered" evidence="6">
    <location>
        <begin position="607"/>
        <end position="628"/>
    </location>
</feature>
<dbReference type="GO" id="GO:0008270">
    <property type="term" value="F:zinc ion binding"/>
    <property type="evidence" value="ECO:0007669"/>
    <property type="project" value="InterPro"/>
</dbReference>
<feature type="coiled-coil region" evidence="5">
    <location>
        <begin position="96"/>
        <end position="123"/>
    </location>
</feature>
<keyword evidence="2" id="KW-0479">Metal-binding</keyword>
<accession>A0A9W8K0M7</accession>
<proteinExistence type="predicted"/>
<feature type="compositionally biased region" description="Basic and acidic residues" evidence="6">
    <location>
        <begin position="196"/>
        <end position="208"/>
    </location>
</feature>
<dbReference type="InterPro" id="IPR050987">
    <property type="entry name" value="AtrR-like"/>
</dbReference>
<organism evidence="8 9">
    <name type="scientific">Agrocybe chaxingu</name>
    <dbReference type="NCBI Taxonomy" id="84603"/>
    <lineage>
        <taxon>Eukaryota</taxon>
        <taxon>Fungi</taxon>
        <taxon>Dikarya</taxon>
        <taxon>Basidiomycota</taxon>
        <taxon>Agaricomycotina</taxon>
        <taxon>Agaricomycetes</taxon>
        <taxon>Agaricomycetidae</taxon>
        <taxon>Agaricales</taxon>
        <taxon>Agaricineae</taxon>
        <taxon>Strophariaceae</taxon>
        <taxon>Agrocybe</taxon>
    </lineage>
</organism>
<feature type="region of interest" description="Disordered" evidence="6">
    <location>
        <begin position="189"/>
        <end position="215"/>
    </location>
</feature>
<evidence type="ECO:0000256" key="1">
    <source>
        <dbReference type="ARBA" id="ARBA00004123"/>
    </source>
</evidence>
<keyword evidence="5" id="KW-0175">Coiled coil</keyword>
<name>A0A9W8K0M7_9AGAR</name>
<comment type="caution">
    <text evidence="8">The sequence shown here is derived from an EMBL/GenBank/DDBJ whole genome shotgun (WGS) entry which is preliminary data.</text>
</comment>
<dbReference type="PANTHER" id="PTHR46910">
    <property type="entry name" value="TRANSCRIPTION FACTOR PDR1"/>
    <property type="match status" value="1"/>
</dbReference>
<dbReference type="GO" id="GO:0003700">
    <property type="term" value="F:DNA-binding transcription factor activity"/>
    <property type="evidence" value="ECO:0007669"/>
    <property type="project" value="InterPro"/>
</dbReference>
<feature type="region of interest" description="Disordered" evidence="6">
    <location>
        <begin position="647"/>
        <end position="667"/>
    </location>
</feature>
<dbReference type="PANTHER" id="PTHR46910:SF3">
    <property type="entry name" value="HALOTOLERANCE PROTEIN 9-RELATED"/>
    <property type="match status" value="1"/>
</dbReference>
<evidence type="ECO:0000256" key="5">
    <source>
        <dbReference type="SAM" id="Coils"/>
    </source>
</evidence>
<keyword evidence="9" id="KW-1185">Reference proteome</keyword>
<dbReference type="Pfam" id="PF04082">
    <property type="entry name" value="Fungal_trans"/>
    <property type="match status" value="1"/>
</dbReference>
<sequence>MLGSGIPYPHDDHHDSRPPKRPRNLSVHGDQPQHLQGPPVPMDDQGFTAAVGPDNLRSSRSEMPQPPAPTNRPRTDDKNNRKLSCKECRRFILANTEQLHEKIFELSERVRQLEDALEFLQSRCSNQPHPLLAPELLKIKTSQELYGTMNMQPLQPVASTSSSEYSAPSREATTRDEYLRKSVGALSLNTQPPYAERSRPKPIERLPTRDSTPPEVGSDILQLSATFPFPWAVDVSIRKRIRDVLPPRDEAMRICEEARNNALWQFNIDASETFLPNLLNYCYTTPIEALSPRRLALLLMHLSIGSLVDLTRPLGSLHGEAYHHLARAAVCEIPLMEEPDFDVLHALFFMIWYHLIFSDNKKAVGYAWNLMGFVAKLAQGLGLHRETPRLKVIPEEHEKRRAVFWELLNMDCRMALSLGRPPSIRLAHVDIRPPAYVGPGLFVPREEIVYHEWKNEFFIKCLTPLLEAMISVEPLDYNTIVGLDTSVRDFGVPSILDQPKPNDCVESDLGGGDAVRAGAATERYSVAAHLASALDTSGRLCLLRLGESVPVIPSSCEDSTIQRQVTGKPSFYLVSLVIAHSLHKQPVMEKLLDKSKKVLMKSHAAESNRSYAGYPQPQPTLPPSFQNSHSQLTQYAERIAARSPLRDTDMADGSQGAAPSTDPAGNKQEPTWLADIYHFASIGISVEERYGFASTRASPFVSSSPRIAENETFNFDHGALTRDLVEETSYMAWF</sequence>
<comment type="subcellular location">
    <subcellularLocation>
        <location evidence="1">Nucleus</location>
    </subcellularLocation>
</comment>
<evidence type="ECO:0000256" key="6">
    <source>
        <dbReference type="SAM" id="MobiDB-lite"/>
    </source>
</evidence>
<evidence type="ECO:0000313" key="8">
    <source>
        <dbReference type="EMBL" id="KAJ3507044.1"/>
    </source>
</evidence>
<gene>
    <name evidence="8" type="ORF">NLJ89_g6525</name>
</gene>
<dbReference type="GO" id="GO:0005634">
    <property type="term" value="C:nucleus"/>
    <property type="evidence" value="ECO:0007669"/>
    <property type="project" value="UniProtKB-SubCell"/>
</dbReference>
<evidence type="ECO:0000259" key="7">
    <source>
        <dbReference type="SMART" id="SM00906"/>
    </source>
</evidence>
<evidence type="ECO:0000256" key="4">
    <source>
        <dbReference type="ARBA" id="ARBA00023242"/>
    </source>
</evidence>